<dbReference type="InterPro" id="IPR048565">
    <property type="entry name" value="S1_RRP4"/>
</dbReference>
<proteinExistence type="predicted"/>
<feature type="domain" description="RRP4 S1" evidence="4">
    <location>
        <begin position="75"/>
        <end position="117"/>
    </location>
</feature>
<dbReference type="SUPFAM" id="SSF50249">
    <property type="entry name" value="Nucleic acid-binding proteins"/>
    <property type="match status" value="1"/>
</dbReference>
<dbReference type="GO" id="GO:0071051">
    <property type="term" value="P:poly(A)-dependent snoRNA 3'-end processing"/>
    <property type="evidence" value="ECO:0007669"/>
    <property type="project" value="TreeGrafter"/>
</dbReference>
<dbReference type="InterPro" id="IPR025721">
    <property type="entry name" value="Exosome_cplx_N_dom"/>
</dbReference>
<feature type="domain" description="Exosome complex component N-terminal" evidence="3">
    <location>
        <begin position="26"/>
        <end position="60"/>
    </location>
</feature>
<dbReference type="GO" id="GO:0000177">
    <property type="term" value="C:cytoplasmic exosome (RNase complex)"/>
    <property type="evidence" value="ECO:0007669"/>
    <property type="project" value="TreeGrafter"/>
</dbReference>
<dbReference type="GO" id="GO:0000467">
    <property type="term" value="P:exonucleolytic trimming to generate mature 3'-end of 5.8S rRNA from tricistronic rRNA transcript (SSU-rRNA, 5.8S rRNA, LSU-rRNA)"/>
    <property type="evidence" value="ECO:0007669"/>
    <property type="project" value="TreeGrafter"/>
</dbReference>
<dbReference type="InterPro" id="IPR012340">
    <property type="entry name" value="NA-bd_OB-fold"/>
</dbReference>
<dbReference type="Pfam" id="PF21266">
    <property type="entry name" value="S1_RRP4"/>
    <property type="match status" value="1"/>
</dbReference>
<dbReference type="Pfam" id="PF14382">
    <property type="entry name" value="ECR1_N"/>
    <property type="match status" value="1"/>
</dbReference>
<dbReference type="GO" id="GO:0071035">
    <property type="term" value="P:nuclear polyadenylation-dependent rRNA catabolic process"/>
    <property type="evidence" value="ECO:0007669"/>
    <property type="project" value="TreeGrafter"/>
</dbReference>
<dbReference type="GO" id="GO:0003723">
    <property type="term" value="F:RNA binding"/>
    <property type="evidence" value="ECO:0007669"/>
    <property type="project" value="InterPro"/>
</dbReference>
<dbReference type="PANTHER" id="PTHR21321">
    <property type="entry name" value="PNAS-3 RELATED"/>
    <property type="match status" value="1"/>
</dbReference>
<evidence type="ECO:0000259" key="4">
    <source>
        <dbReference type="Pfam" id="PF21266"/>
    </source>
</evidence>
<dbReference type="GO" id="GO:0071034">
    <property type="term" value="P:CUT catabolic process"/>
    <property type="evidence" value="ECO:0007669"/>
    <property type="project" value="TreeGrafter"/>
</dbReference>
<dbReference type="GO" id="GO:0000176">
    <property type="term" value="C:nuclear exosome (RNase complex)"/>
    <property type="evidence" value="ECO:0007669"/>
    <property type="project" value="TreeGrafter"/>
</dbReference>
<reference evidence="5" key="1">
    <citation type="submission" date="2018-11" db="EMBL/GenBank/DDBJ databases">
        <title>Henneguya salminicola genome and transcriptome.</title>
        <authorList>
            <person name="Yahalomi D."/>
            <person name="Atkinson S.D."/>
            <person name="Neuhof M."/>
            <person name="Chang E.S."/>
            <person name="Philippe H."/>
            <person name="Cartwright P."/>
            <person name="Bartholomew J.L."/>
            <person name="Huchon D."/>
        </authorList>
    </citation>
    <scope>NUCLEOTIDE SEQUENCE</scope>
    <source>
        <strain evidence="5">Hz1</strain>
        <tissue evidence="5">Whole</tissue>
    </source>
</reference>
<evidence type="ECO:0000313" key="5">
    <source>
        <dbReference type="EMBL" id="NDJ93592.1"/>
    </source>
</evidence>
<organism evidence="5">
    <name type="scientific">Henneguya salminicola</name>
    <name type="common">Myxosporean</name>
    <dbReference type="NCBI Taxonomy" id="69463"/>
    <lineage>
        <taxon>Eukaryota</taxon>
        <taxon>Metazoa</taxon>
        <taxon>Cnidaria</taxon>
        <taxon>Myxozoa</taxon>
        <taxon>Myxosporea</taxon>
        <taxon>Bivalvulida</taxon>
        <taxon>Platysporina</taxon>
        <taxon>Myxobolidae</taxon>
        <taxon>Henneguya</taxon>
    </lineage>
</organism>
<evidence type="ECO:0000256" key="1">
    <source>
        <dbReference type="ARBA" id="ARBA00004123"/>
    </source>
</evidence>
<comment type="subcellular location">
    <subcellularLocation>
        <location evidence="1">Nucleus</location>
    </subcellularLocation>
</comment>
<evidence type="ECO:0000256" key="2">
    <source>
        <dbReference type="ARBA" id="ARBA00022835"/>
    </source>
</evidence>
<dbReference type="EMBL" id="GHBP01004177">
    <property type="protein sequence ID" value="NDJ93592.1"/>
    <property type="molecule type" value="Transcribed_RNA"/>
</dbReference>
<keyword evidence="2" id="KW-0271">Exosome</keyword>
<dbReference type="PANTHER" id="PTHR21321:SF4">
    <property type="entry name" value="EXOSOME COMPLEX COMPONENT RRP4"/>
    <property type="match status" value="1"/>
</dbReference>
<dbReference type="Gene3D" id="2.40.50.100">
    <property type="match status" value="1"/>
</dbReference>
<dbReference type="InterPro" id="IPR026699">
    <property type="entry name" value="Exosome_RNA_bind1/RRP40/RRP4"/>
</dbReference>
<sequence>MLNINVINEECSRNIRNSFSAVSKKFVMPSDFLTKDEGVMKGYNTYDRGSSIYSSVFGYSEKIDKLICVNPIKSRYQPEIGDVIVGRILEVAYKRWAVDIGAKQNAVLNLSTVNLPE</sequence>
<dbReference type="SUPFAM" id="SSF110324">
    <property type="entry name" value="Ribosomal L27 protein-like"/>
    <property type="match status" value="1"/>
</dbReference>
<dbReference type="GO" id="GO:0071038">
    <property type="term" value="P:TRAMP-dependent tRNA surveillance pathway"/>
    <property type="evidence" value="ECO:0007669"/>
    <property type="project" value="TreeGrafter"/>
</dbReference>
<dbReference type="Gene3D" id="2.40.50.140">
    <property type="entry name" value="Nucleic acid-binding proteins"/>
    <property type="match status" value="1"/>
</dbReference>
<protein>
    <submittedName>
        <fullName evidence="5">Exosome complex component rrp4 (Trinotate prediction)</fullName>
    </submittedName>
</protein>
<evidence type="ECO:0000259" key="3">
    <source>
        <dbReference type="Pfam" id="PF14382"/>
    </source>
</evidence>
<accession>A0A6G3MHS4</accession>
<name>A0A6G3MHS4_HENSL</name>
<dbReference type="AlphaFoldDB" id="A0A6G3MHS4"/>
<dbReference type="GO" id="GO:0034475">
    <property type="term" value="P:U4 snRNA 3'-end processing"/>
    <property type="evidence" value="ECO:0007669"/>
    <property type="project" value="TreeGrafter"/>
</dbReference>